<dbReference type="Pfam" id="PF01571">
    <property type="entry name" value="GCV_T"/>
    <property type="match status" value="1"/>
</dbReference>
<organism evidence="7 8">
    <name type="scientific">Diploscapter pachys</name>
    <dbReference type="NCBI Taxonomy" id="2018661"/>
    <lineage>
        <taxon>Eukaryota</taxon>
        <taxon>Metazoa</taxon>
        <taxon>Ecdysozoa</taxon>
        <taxon>Nematoda</taxon>
        <taxon>Chromadorea</taxon>
        <taxon>Rhabditida</taxon>
        <taxon>Rhabditina</taxon>
        <taxon>Rhabditomorpha</taxon>
        <taxon>Rhabditoidea</taxon>
        <taxon>Rhabditidae</taxon>
        <taxon>Diploscapter</taxon>
    </lineage>
</organism>
<dbReference type="Gene3D" id="3.30.9.10">
    <property type="entry name" value="D-Amino Acid Oxidase, subunit A, domain 2"/>
    <property type="match status" value="1"/>
</dbReference>
<dbReference type="Gene3D" id="2.40.30.110">
    <property type="entry name" value="Aminomethyltransferase beta-barrel domains"/>
    <property type="match status" value="1"/>
</dbReference>
<feature type="domain" description="Aminomethyltransferase C-terminal" evidence="5">
    <location>
        <begin position="1067"/>
        <end position="1149"/>
    </location>
</feature>
<evidence type="ECO:0000259" key="6">
    <source>
        <dbReference type="Pfam" id="PF16350"/>
    </source>
</evidence>
<gene>
    <name evidence="7" type="ORF">WR25_19098</name>
</gene>
<feature type="compositionally biased region" description="Polar residues" evidence="2">
    <location>
        <begin position="106"/>
        <end position="129"/>
    </location>
</feature>
<dbReference type="AlphaFoldDB" id="A0A2A2LN43"/>
<dbReference type="SUPFAM" id="SSF101790">
    <property type="entry name" value="Aminomethyltransferase beta-barrel domain"/>
    <property type="match status" value="1"/>
</dbReference>
<evidence type="ECO:0000256" key="1">
    <source>
        <dbReference type="ARBA" id="ARBA00008609"/>
    </source>
</evidence>
<feature type="region of interest" description="Disordered" evidence="2">
    <location>
        <begin position="106"/>
        <end position="131"/>
    </location>
</feature>
<dbReference type="SUPFAM" id="SSF103025">
    <property type="entry name" value="Folate-binding domain"/>
    <property type="match status" value="1"/>
</dbReference>
<dbReference type="InterPro" id="IPR028896">
    <property type="entry name" value="GcvT/YgfZ/DmdA"/>
</dbReference>
<feature type="domain" description="FAD dependent oxidoreductase" evidence="3">
    <location>
        <begin position="340"/>
        <end position="703"/>
    </location>
</feature>
<name>A0A2A2LN43_9BILA</name>
<dbReference type="InterPro" id="IPR032503">
    <property type="entry name" value="FAO_M"/>
</dbReference>
<dbReference type="InterPro" id="IPR036188">
    <property type="entry name" value="FAD/NAD-bd_sf"/>
</dbReference>
<dbReference type="InterPro" id="IPR027266">
    <property type="entry name" value="TrmE/GcvT-like"/>
</dbReference>
<dbReference type="Pfam" id="PF16350">
    <property type="entry name" value="FAO_M"/>
    <property type="match status" value="1"/>
</dbReference>
<protein>
    <recommendedName>
        <fullName evidence="9">FAD dependent oxidoreductase domain-containing protein</fullName>
    </recommendedName>
</protein>
<keyword evidence="8" id="KW-1185">Reference proteome</keyword>
<feature type="domain" description="GCVT N-terminal" evidence="4">
    <location>
        <begin position="765"/>
        <end position="1049"/>
    </location>
</feature>
<evidence type="ECO:0000259" key="4">
    <source>
        <dbReference type="Pfam" id="PF01571"/>
    </source>
</evidence>
<evidence type="ECO:0000259" key="3">
    <source>
        <dbReference type="Pfam" id="PF01266"/>
    </source>
</evidence>
<dbReference type="PANTHER" id="PTHR43757:SF15">
    <property type="entry name" value="PYRUVATE DEHYDROGENASE PHOSPHATASE REGULATORY SUBUNIT, MITOCHONDRIAL-LIKE"/>
    <property type="match status" value="1"/>
</dbReference>
<dbReference type="Proteomes" id="UP000218231">
    <property type="component" value="Unassembled WGS sequence"/>
</dbReference>
<dbReference type="Pfam" id="PF08669">
    <property type="entry name" value="GCV_T_C"/>
    <property type="match status" value="1"/>
</dbReference>
<dbReference type="InterPro" id="IPR006076">
    <property type="entry name" value="FAD-dep_OxRdtase"/>
</dbReference>
<dbReference type="Gene3D" id="3.30.70.1400">
    <property type="entry name" value="Aminomethyltransferase beta-barrel domains"/>
    <property type="match status" value="1"/>
</dbReference>
<dbReference type="STRING" id="2018661.A0A2A2LN43"/>
<evidence type="ECO:0000313" key="7">
    <source>
        <dbReference type="EMBL" id="PAV87673.1"/>
    </source>
</evidence>
<evidence type="ECO:0000256" key="2">
    <source>
        <dbReference type="SAM" id="MobiDB-lite"/>
    </source>
</evidence>
<evidence type="ECO:0000313" key="8">
    <source>
        <dbReference type="Proteomes" id="UP000218231"/>
    </source>
</evidence>
<dbReference type="Gene3D" id="3.30.1360.120">
    <property type="entry name" value="Probable tRNA modification gtpase trme, domain 1"/>
    <property type="match status" value="1"/>
</dbReference>
<reference evidence="7 8" key="1">
    <citation type="journal article" date="2017" name="Curr. Biol.">
        <title>Genome architecture and evolution of a unichromosomal asexual nematode.</title>
        <authorList>
            <person name="Fradin H."/>
            <person name="Zegar C."/>
            <person name="Gutwein M."/>
            <person name="Lucas J."/>
            <person name="Kovtun M."/>
            <person name="Corcoran D."/>
            <person name="Baugh L.R."/>
            <person name="Kiontke K."/>
            <person name="Gunsalus K."/>
            <person name="Fitch D.H."/>
            <person name="Piano F."/>
        </authorList>
    </citation>
    <scope>NUCLEOTIDE SEQUENCE [LARGE SCALE GENOMIC DNA]</scope>
    <source>
        <strain evidence="7">PF1309</strain>
    </source>
</reference>
<dbReference type="EMBL" id="LIAE01006554">
    <property type="protein sequence ID" value="PAV87673.1"/>
    <property type="molecule type" value="Genomic_DNA"/>
</dbReference>
<evidence type="ECO:0008006" key="9">
    <source>
        <dbReference type="Google" id="ProtNLM"/>
    </source>
</evidence>
<evidence type="ECO:0000259" key="5">
    <source>
        <dbReference type="Pfam" id="PF08669"/>
    </source>
</evidence>
<dbReference type="PANTHER" id="PTHR43757">
    <property type="entry name" value="AMINOMETHYLTRANSFERASE"/>
    <property type="match status" value="1"/>
</dbReference>
<dbReference type="GO" id="GO:0005739">
    <property type="term" value="C:mitochondrion"/>
    <property type="evidence" value="ECO:0007669"/>
    <property type="project" value="TreeGrafter"/>
</dbReference>
<comment type="similarity">
    <text evidence="1">Belongs to the GcvT family.</text>
</comment>
<dbReference type="SUPFAM" id="SSF51905">
    <property type="entry name" value="FAD/NAD(P)-binding domain"/>
    <property type="match status" value="1"/>
</dbReference>
<dbReference type="InterPro" id="IPR006222">
    <property type="entry name" value="GCVT_N"/>
</dbReference>
<comment type="caution">
    <text evidence="7">The sequence shown here is derived from an EMBL/GenBank/DDBJ whole genome shotgun (WGS) entry which is preliminary data.</text>
</comment>
<proteinExistence type="inferred from homology"/>
<dbReference type="Gene3D" id="3.50.50.60">
    <property type="entry name" value="FAD/NAD(P)-binding domain"/>
    <property type="match status" value="1"/>
</dbReference>
<sequence>MAARVKNCSHRTRRARNTRFVHRTMAPSKKNRTAVSAPGCSDVVEVTTDEVFKLYERAKDYHRKGDKENAYSLLKNLLPFFTSDPAYWVRVTELEIDYIYGENSSASTSEENRSANESSGNNTPNNRMNITKDDVARSSQLALCLAKGTDDKKLITTATLLNAFLAIEQFRFRYALELLEQIPESWWSCMSMNDKQTANKYETICKKETQTTSSKPDESQSSRMTDLKGKLIDSDGMRIIEECRTAFQNGNKKEALQIFKKYHETHPDLHQLLVYFGYDLYVKGSDSEGASKLMKQYSHLNFKQEISRMVVSRLLLLTASRSSQTALIRRLSTKYASQADVVVCGGGIAGSSVAYHLAKRGKKVFLFERDVVGCGGATGLASGLVTASMYWQDPTNQIIADRSIRMYTELSKEATFKFTKCGRLYLASSLSSEILLRRMYSRGVLHHDDVELIDDQSEMLSRWPFLQTEDIQLALYSPEDLVVDAAALCLEIANKAKYYGATIFENCEVLEVLLGDDGQVYAVKTTNGLVETKQFVDASGVWTGTVLVKPLPHRHVQTAAYPCTYTSIHTAKLPTGAVGDHTPIINDMDGNVMLHATSYNTIASGFNEESIRAMAKQGTNVGLWHHPEPDWDRFASNLERLVHRFPMLSEVDSGDLICGMEAYTPDKVPTIGESSQARGYYVMNGMNGQGLSLAGGLGELLATWIVEGQPDLDVARLDVGRFIELHANPRYLMERTPEVATMTYRNLYNSYQCHSARNLRMSPIYYQLKDAGAVFGEIMGYERPLWFDKYSKPDHHSLMMGQDTLIGKPSWFDSVRAEYEACRERVGLIDMSSFSKFDIEGPDAVKLLQYLCSANIDRPIGTTVYTGMQHEKGGYVTDCTLSRLGTNKFFMVAPTIQQERVMTWMKKWAEKMNANVHAVDVTGGYTALDCVGPSSRYLMQDITGLSMSSTDFPSFHCQEIDIGMATGIRAISVTHCGELGWVMYIPNEVAQNVYEKIVDAGREYSMLHAGYYTLRQLRIEKFYVYWGQDINATVTPVECGRAFRVDFKKDFIGKAALEAQIERGVHKKFVQLLIDKHDLNTDPWPQGGETLFRNGQPVGLTTSAAYGFTLGCQVCIAYVENRDFGVSPDFIAKGNYELDIAGKRFPVRMNLHSPSLPMISSEHPLHYRPTQDSDID</sequence>
<dbReference type="InterPro" id="IPR029043">
    <property type="entry name" value="GcvT/YgfZ_C"/>
</dbReference>
<feature type="domain" description="FAD dependent oxidoreductase central" evidence="6">
    <location>
        <begin position="707"/>
        <end position="762"/>
    </location>
</feature>
<dbReference type="InterPro" id="IPR013977">
    <property type="entry name" value="GcvT_C"/>
</dbReference>
<dbReference type="Pfam" id="PF01266">
    <property type="entry name" value="DAO"/>
    <property type="match status" value="1"/>
</dbReference>
<dbReference type="OrthoDB" id="429143at2759"/>
<accession>A0A2A2LN43</accession>